<evidence type="ECO:0000256" key="1">
    <source>
        <dbReference type="ARBA" id="ARBA00034127"/>
    </source>
</evidence>
<dbReference type="InterPro" id="IPR021346">
    <property type="entry name" value="Tma16"/>
</dbReference>
<dbReference type="InterPro" id="IPR038356">
    <property type="entry name" value="Tma16_sf"/>
</dbReference>
<evidence type="ECO:0000256" key="2">
    <source>
        <dbReference type="SAM" id="MobiDB-lite"/>
    </source>
</evidence>
<protein>
    <submittedName>
        <fullName evidence="3">Translation machinery-associated protein 16</fullName>
    </submittedName>
</protein>
<feature type="region of interest" description="Disordered" evidence="2">
    <location>
        <begin position="1"/>
        <end position="20"/>
    </location>
</feature>
<sequence length="177" mass="20617">MPIAHSLNKVSKSISKSKGQLHIKGRKFKQLNRATLRDQKLTSRKLNKQELRDRELLSVKFIQEAVKNRPESEVFTLEDMKMFIEGYLARYDDELKELRDSRRPGRAATSRQQILEEKVKHELQTYESGFKCPDLSDRYTVERLRLWTGSSGGTTVMKFIHVSKDMPTLVKADQEMS</sequence>
<dbReference type="AlphaFoldDB" id="A0A9P0QSB2"/>
<comment type="similarity">
    <text evidence="1">Belongs to the TMA16 family.</text>
</comment>
<accession>A0A9P0QSB2</accession>
<gene>
    <name evidence="3" type="ORF">CLIB1423_14S01244</name>
</gene>
<feature type="compositionally biased region" description="Polar residues" evidence="2">
    <location>
        <begin position="8"/>
        <end position="18"/>
    </location>
</feature>
<dbReference type="GO" id="GO:0005634">
    <property type="term" value="C:nucleus"/>
    <property type="evidence" value="ECO:0007669"/>
    <property type="project" value="TreeGrafter"/>
</dbReference>
<dbReference type="Proteomes" id="UP000837801">
    <property type="component" value="Unassembled WGS sequence"/>
</dbReference>
<evidence type="ECO:0000313" key="4">
    <source>
        <dbReference type="Proteomes" id="UP000837801"/>
    </source>
</evidence>
<reference evidence="3" key="1">
    <citation type="submission" date="2022-03" db="EMBL/GenBank/DDBJ databases">
        <authorList>
            <person name="Legras J.-L."/>
            <person name="Devillers H."/>
            <person name="Grondin C."/>
        </authorList>
    </citation>
    <scope>NUCLEOTIDE SEQUENCE</scope>
    <source>
        <strain evidence="3">CLIB 1423</strain>
    </source>
</reference>
<dbReference type="OrthoDB" id="270284at2759"/>
<dbReference type="PANTHER" id="PTHR13349">
    <property type="entry name" value="TRANSLATION MACHINERY-ASSOCIATED PROTEIN 16"/>
    <property type="match status" value="1"/>
</dbReference>
<comment type="caution">
    <text evidence="3">The sequence shown here is derived from an EMBL/GenBank/DDBJ whole genome shotgun (WGS) entry which is preliminary data.</text>
</comment>
<evidence type="ECO:0000313" key="3">
    <source>
        <dbReference type="EMBL" id="CAH2354065.1"/>
    </source>
</evidence>
<keyword evidence="4" id="KW-1185">Reference proteome</keyword>
<dbReference type="Pfam" id="PF11176">
    <property type="entry name" value="Tma16"/>
    <property type="match status" value="1"/>
</dbReference>
<name>A0A9P0QSB2_9ASCO</name>
<dbReference type="PANTHER" id="PTHR13349:SF2">
    <property type="entry name" value="TRANSLATION MACHINERY-ASSOCIATED PROTEIN 16"/>
    <property type="match status" value="1"/>
</dbReference>
<dbReference type="Gene3D" id="1.20.1440.170">
    <property type="entry name" value="Translation machinery-associated protein 16-like"/>
    <property type="match status" value="1"/>
</dbReference>
<proteinExistence type="inferred from homology"/>
<dbReference type="EMBL" id="CAKXYY010000014">
    <property type="protein sequence ID" value="CAH2354065.1"/>
    <property type="molecule type" value="Genomic_DNA"/>
</dbReference>
<organism evidence="3 4">
    <name type="scientific">[Candida] railenensis</name>
    <dbReference type="NCBI Taxonomy" id="45579"/>
    <lineage>
        <taxon>Eukaryota</taxon>
        <taxon>Fungi</taxon>
        <taxon>Dikarya</taxon>
        <taxon>Ascomycota</taxon>
        <taxon>Saccharomycotina</taxon>
        <taxon>Pichiomycetes</taxon>
        <taxon>Debaryomycetaceae</taxon>
        <taxon>Kurtzmaniella</taxon>
    </lineage>
</organism>